<organism evidence="2 3">
    <name type="scientific">Synchytrium endobioticum</name>
    <dbReference type="NCBI Taxonomy" id="286115"/>
    <lineage>
        <taxon>Eukaryota</taxon>
        <taxon>Fungi</taxon>
        <taxon>Fungi incertae sedis</taxon>
        <taxon>Chytridiomycota</taxon>
        <taxon>Chytridiomycota incertae sedis</taxon>
        <taxon>Chytridiomycetes</taxon>
        <taxon>Synchytriales</taxon>
        <taxon>Synchytriaceae</taxon>
        <taxon>Synchytrium</taxon>
    </lineage>
</organism>
<dbReference type="Proteomes" id="UP000317494">
    <property type="component" value="Unassembled WGS sequence"/>
</dbReference>
<keyword evidence="3" id="KW-1185">Reference proteome</keyword>
<evidence type="ECO:0000313" key="2">
    <source>
        <dbReference type="EMBL" id="TPX39123.1"/>
    </source>
</evidence>
<keyword evidence="1" id="KW-1133">Transmembrane helix</keyword>
<feature type="transmembrane region" description="Helical" evidence="1">
    <location>
        <begin position="45"/>
        <end position="72"/>
    </location>
</feature>
<keyword evidence="1" id="KW-0472">Membrane</keyword>
<reference evidence="2 3" key="1">
    <citation type="journal article" date="2019" name="Sci. Rep.">
        <title>Comparative genomics of chytrid fungi reveal insights into the obligate biotrophic and pathogenic lifestyle of Synchytrium endobioticum.</title>
        <authorList>
            <person name="van de Vossenberg B.T.L.H."/>
            <person name="Warris S."/>
            <person name="Nguyen H.D.T."/>
            <person name="van Gent-Pelzer M.P.E."/>
            <person name="Joly D.L."/>
            <person name="van de Geest H.C."/>
            <person name="Bonants P.J.M."/>
            <person name="Smith D.S."/>
            <person name="Levesque C.A."/>
            <person name="van der Lee T.A.J."/>
        </authorList>
    </citation>
    <scope>NUCLEOTIDE SEQUENCE [LARGE SCALE GENOMIC DNA]</scope>
    <source>
        <strain evidence="2 3">MB42</strain>
    </source>
</reference>
<gene>
    <name evidence="2" type="ORF">SeMB42_g06454</name>
</gene>
<sequence length="99" mass="10432">MEYIVSHLIDVSAESSGRNYLIHGKSSIQITGASRGLGRAGLQRFFLSFFSLATFLVAACASASLDAFMFLAPPRASNTVWDAAVSASGSSLNPGIRMS</sequence>
<name>A0A507CLQ0_9FUNG</name>
<dbReference type="VEuPathDB" id="FungiDB:SeMB42_g06454"/>
<dbReference type="AlphaFoldDB" id="A0A507CLQ0"/>
<keyword evidence="1" id="KW-0812">Transmembrane</keyword>
<dbReference type="EMBL" id="QEAN01000365">
    <property type="protein sequence ID" value="TPX39123.1"/>
    <property type="molecule type" value="Genomic_DNA"/>
</dbReference>
<accession>A0A507CLQ0</accession>
<proteinExistence type="predicted"/>
<comment type="caution">
    <text evidence="2">The sequence shown here is derived from an EMBL/GenBank/DDBJ whole genome shotgun (WGS) entry which is preliminary data.</text>
</comment>
<evidence type="ECO:0000256" key="1">
    <source>
        <dbReference type="SAM" id="Phobius"/>
    </source>
</evidence>
<protein>
    <submittedName>
        <fullName evidence="2">Uncharacterized protein</fullName>
    </submittedName>
</protein>
<evidence type="ECO:0000313" key="3">
    <source>
        <dbReference type="Proteomes" id="UP000317494"/>
    </source>
</evidence>